<feature type="transmembrane region" description="Helical" evidence="1">
    <location>
        <begin position="116"/>
        <end position="135"/>
    </location>
</feature>
<keyword evidence="4" id="KW-1185">Reference proteome</keyword>
<feature type="domain" description="DUF4328" evidence="2">
    <location>
        <begin position="84"/>
        <end position="217"/>
    </location>
</feature>
<feature type="transmembrane region" description="Helical" evidence="1">
    <location>
        <begin position="155"/>
        <end position="179"/>
    </location>
</feature>
<feature type="transmembrane region" description="Helical" evidence="1">
    <location>
        <begin position="191"/>
        <end position="215"/>
    </location>
</feature>
<protein>
    <submittedName>
        <fullName evidence="3">Uncharacterized protein DUF4328</fullName>
    </submittedName>
</protein>
<sequence>MPCGLCGDIIPLEVVRCPACGAWSRRRDFRALGIGLFMLLGFNAFLAMGSSVSLLRLASELDGTSSLSYDPGSVSTTLAGYRDVFVVSLCLAVVTGVLFLAWLWQAHGQTLDKVRGHRLWTVGAWFVPLANLWLPPRLVLEVWLASGRYPLPRRHGVSVVVMAWWSNLLAAVGLAQLFPSMHAATLADARFAVQIGTAGAATLGLAATLAMAVVFHVTLLQLRVPPARPAQG</sequence>
<dbReference type="OrthoDB" id="4174975at2"/>
<dbReference type="Pfam" id="PF14219">
    <property type="entry name" value="DUF4328"/>
    <property type="match status" value="1"/>
</dbReference>
<dbReference type="RefSeq" id="WP_123668627.1">
    <property type="nucleotide sequence ID" value="NZ_RJKE01000001.1"/>
</dbReference>
<dbReference type="InterPro" id="IPR025565">
    <property type="entry name" value="DUF4328"/>
</dbReference>
<dbReference type="EMBL" id="RJKE01000001">
    <property type="protein sequence ID" value="ROO89548.1"/>
    <property type="molecule type" value="Genomic_DNA"/>
</dbReference>
<comment type="caution">
    <text evidence="3">The sequence shown here is derived from an EMBL/GenBank/DDBJ whole genome shotgun (WGS) entry which is preliminary data.</text>
</comment>
<evidence type="ECO:0000313" key="4">
    <source>
        <dbReference type="Proteomes" id="UP000272400"/>
    </source>
</evidence>
<keyword evidence="1" id="KW-1133">Transmembrane helix</keyword>
<reference evidence="3 4" key="1">
    <citation type="submission" date="2018-11" db="EMBL/GenBank/DDBJ databases">
        <title>Sequencing the genomes of 1000 actinobacteria strains.</title>
        <authorList>
            <person name="Klenk H.-P."/>
        </authorList>
    </citation>
    <scope>NUCLEOTIDE SEQUENCE [LARGE SCALE GENOMIC DNA]</scope>
    <source>
        <strain evidence="3 4">DSM 44254</strain>
    </source>
</reference>
<keyword evidence="1" id="KW-0812">Transmembrane</keyword>
<gene>
    <name evidence="3" type="ORF">EDD29_7245</name>
</gene>
<name>A0A3N1D8Y7_9ACTN</name>
<evidence type="ECO:0000256" key="1">
    <source>
        <dbReference type="SAM" id="Phobius"/>
    </source>
</evidence>
<feature type="transmembrane region" description="Helical" evidence="1">
    <location>
        <begin position="34"/>
        <end position="58"/>
    </location>
</feature>
<organism evidence="3 4">
    <name type="scientific">Actinocorallia herbida</name>
    <dbReference type="NCBI Taxonomy" id="58109"/>
    <lineage>
        <taxon>Bacteria</taxon>
        <taxon>Bacillati</taxon>
        <taxon>Actinomycetota</taxon>
        <taxon>Actinomycetes</taxon>
        <taxon>Streptosporangiales</taxon>
        <taxon>Thermomonosporaceae</taxon>
        <taxon>Actinocorallia</taxon>
    </lineage>
</organism>
<dbReference type="AlphaFoldDB" id="A0A3N1D8Y7"/>
<proteinExistence type="predicted"/>
<evidence type="ECO:0000259" key="2">
    <source>
        <dbReference type="Pfam" id="PF14219"/>
    </source>
</evidence>
<dbReference type="Proteomes" id="UP000272400">
    <property type="component" value="Unassembled WGS sequence"/>
</dbReference>
<accession>A0A3N1D8Y7</accession>
<feature type="transmembrane region" description="Helical" evidence="1">
    <location>
        <begin position="84"/>
        <end position="104"/>
    </location>
</feature>
<keyword evidence="1" id="KW-0472">Membrane</keyword>
<evidence type="ECO:0000313" key="3">
    <source>
        <dbReference type="EMBL" id="ROO89548.1"/>
    </source>
</evidence>